<keyword evidence="2" id="KW-1185">Reference proteome</keyword>
<dbReference type="AlphaFoldDB" id="A0A2Z7ARP3"/>
<protein>
    <submittedName>
        <fullName evidence="1">Putative LRR receptor-like serine/threonine-protein kinase</fullName>
    </submittedName>
</protein>
<keyword evidence="1" id="KW-0418">Kinase</keyword>
<dbReference type="EMBL" id="KV014475">
    <property type="protein sequence ID" value="KZV22059.1"/>
    <property type="molecule type" value="Genomic_DNA"/>
</dbReference>
<evidence type="ECO:0000313" key="2">
    <source>
        <dbReference type="Proteomes" id="UP000250235"/>
    </source>
</evidence>
<dbReference type="Proteomes" id="UP000250235">
    <property type="component" value="Unassembled WGS sequence"/>
</dbReference>
<proteinExistence type="predicted"/>
<keyword evidence="1" id="KW-0675">Receptor</keyword>
<organism evidence="1 2">
    <name type="scientific">Dorcoceras hygrometricum</name>
    <dbReference type="NCBI Taxonomy" id="472368"/>
    <lineage>
        <taxon>Eukaryota</taxon>
        <taxon>Viridiplantae</taxon>
        <taxon>Streptophyta</taxon>
        <taxon>Embryophyta</taxon>
        <taxon>Tracheophyta</taxon>
        <taxon>Spermatophyta</taxon>
        <taxon>Magnoliopsida</taxon>
        <taxon>eudicotyledons</taxon>
        <taxon>Gunneridae</taxon>
        <taxon>Pentapetalae</taxon>
        <taxon>asterids</taxon>
        <taxon>lamiids</taxon>
        <taxon>Lamiales</taxon>
        <taxon>Gesneriaceae</taxon>
        <taxon>Didymocarpoideae</taxon>
        <taxon>Trichosporeae</taxon>
        <taxon>Loxocarpinae</taxon>
        <taxon>Dorcoceras</taxon>
    </lineage>
</organism>
<dbReference type="GO" id="GO:0016301">
    <property type="term" value="F:kinase activity"/>
    <property type="evidence" value="ECO:0007669"/>
    <property type="project" value="UniProtKB-KW"/>
</dbReference>
<sequence length="182" mass="20773">MVVDSVVIFELKGPYCTLTMIDWFLQTLSVIPRDHGTMLLDALPWSDGGLTAILDLMVRKIVHVIIFSLGNCADRSNLIVDQDYDEVTTMYSKPMFPGPDLAPLPSSPPPLVVVVATRRRRRVVSRRRCLQIHSERLGMKIPFVKPSLVFQCRPVKELRFLLWTGLDDWSYSTVERLSPFVE</sequence>
<gene>
    <name evidence="1" type="ORF">F511_39136</name>
</gene>
<evidence type="ECO:0000313" key="1">
    <source>
        <dbReference type="EMBL" id="KZV22059.1"/>
    </source>
</evidence>
<name>A0A2Z7ARP3_9LAMI</name>
<accession>A0A2Z7ARP3</accession>
<keyword evidence="1" id="KW-0808">Transferase</keyword>
<reference evidence="1 2" key="1">
    <citation type="journal article" date="2015" name="Proc. Natl. Acad. Sci. U.S.A.">
        <title>The resurrection genome of Boea hygrometrica: A blueprint for survival of dehydration.</title>
        <authorList>
            <person name="Xiao L."/>
            <person name="Yang G."/>
            <person name="Zhang L."/>
            <person name="Yang X."/>
            <person name="Zhao S."/>
            <person name="Ji Z."/>
            <person name="Zhou Q."/>
            <person name="Hu M."/>
            <person name="Wang Y."/>
            <person name="Chen M."/>
            <person name="Xu Y."/>
            <person name="Jin H."/>
            <person name="Xiao X."/>
            <person name="Hu G."/>
            <person name="Bao F."/>
            <person name="Hu Y."/>
            <person name="Wan P."/>
            <person name="Li L."/>
            <person name="Deng X."/>
            <person name="Kuang T."/>
            <person name="Xiang C."/>
            <person name="Zhu J.K."/>
            <person name="Oliver M.J."/>
            <person name="He Y."/>
        </authorList>
    </citation>
    <scope>NUCLEOTIDE SEQUENCE [LARGE SCALE GENOMIC DNA]</scope>
    <source>
        <strain evidence="2">cv. XS01</strain>
    </source>
</reference>